<dbReference type="EMBL" id="JAGTIS010000012">
    <property type="protein sequence ID" value="MBT8768433.1"/>
    <property type="molecule type" value="Genomic_DNA"/>
</dbReference>
<dbReference type="InterPro" id="IPR011009">
    <property type="entry name" value="Kinase-like_dom_sf"/>
</dbReference>
<keyword evidence="3" id="KW-1185">Reference proteome</keyword>
<evidence type="ECO:0000313" key="3">
    <source>
        <dbReference type="Proteomes" id="UP001519667"/>
    </source>
</evidence>
<dbReference type="InterPro" id="IPR027023">
    <property type="entry name" value="Put_LipoPS_kinase_InaA"/>
</dbReference>
<gene>
    <name evidence="2" type="ORF">J7302_20185</name>
</gene>
<name>A0ABS5XL60_9GAMM</name>
<dbReference type="PROSITE" id="PS50011">
    <property type="entry name" value="PROTEIN_KINASE_DOM"/>
    <property type="match status" value="1"/>
</dbReference>
<dbReference type="PIRSF" id="PIRSF026326">
    <property type="entry name" value="InaA"/>
    <property type="match status" value="1"/>
</dbReference>
<protein>
    <submittedName>
        <fullName evidence="2">InaA protein</fullName>
    </submittedName>
</protein>
<comment type="caution">
    <text evidence="2">The sequence shown here is derived from an EMBL/GenBank/DDBJ whole genome shotgun (WGS) entry which is preliminary data.</text>
</comment>
<evidence type="ECO:0000259" key="1">
    <source>
        <dbReference type="PROSITE" id="PS50011"/>
    </source>
</evidence>
<sequence>MNILESKEASANRDANFDKWWDTYGEWFESGDQLVSGESGIQRLHAADGRLLYSKRQVNHLSRSALHPFGRPTILDELQALEALKRLGVRVPEVVFSDARKVNGEWQALLVTEALEGFNSLEDWYLKGTPQSGDEALNQQMLRQLANTVGQMHVGGWEHGRLSPKTIFVKVRMQGDEAVPEIALLGLAKARHHMSTHQASSHDFDYFKAHHQPMPESDWVQFAHAYRGVLESDYIR</sequence>
<dbReference type="Pfam" id="PF06293">
    <property type="entry name" value="Kdo"/>
    <property type="match status" value="1"/>
</dbReference>
<dbReference type="Proteomes" id="UP001519667">
    <property type="component" value="Unassembled WGS sequence"/>
</dbReference>
<accession>A0ABS5XL60</accession>
<dbReference type="SUPFAM" id="SSF56112">
    <property type="entry name" value="Protein kinase-like (PK-like)"/>
    <property type="match status" value="1"/>
</dbReference>
<dbReference type="InterPro" id="IPR000719">
    <property type="entry name" value="Prot_kinase_dom"/>
</dbReference>
<feature type="domain" description="Protein kinase" evidence="1">
    <location>
        <begin position="28"/>
        <end position="236"/>
    </location>
</feature>
<organism evidence="2 3">
    <name type="scientific">Metapseudomonas boanensis</name>
    <dbReference type="NCBI Taxonomy" id="2822138"/>
    <lineage>
        <taxon>Bacteria</taxon>
        <taxon>Pseudomonadati</taxon>
        <taxon>Pseudomonadota</taxon>
        <taxon>Gammaproteobacteria</taxon>
        <taxon>Pseudomonadales</taxon>
        <taxon>Pseudomonadaceae</taxon>
        <taxon>Metapseudomonas</taxon>
    </lineage>
</organism>
<reference evidence="2 3" key="1">
    <citation type="submission" date="2021-04" db="EMBL/GenBank/DDBJ databases">
        <title>Pseudomonas boanensis sp. nov., a bacterium isolated from river water used for household purposes in Boane District, Mozambique.</title>
        <authorList>
            <person name="Nicklasson M."/>
            <person name="Martin-Rodriguez A.J."/>
            <person name="Thorell K."/>
            <person name="Neves L."/>
            <person name="Mussagy A."/>
            <person name="Rydberg H.A."/>
            <person name="Hernroth B."/>
            <person name="Svensson-Stadler L."/>
            <person name="Sjoling A."/>
        </authorList>
    </citation>
    <scope>NUCLEOTIDE SEQUENCE [LARGE SCALE GENOMIC DNA]</scope>
    <source>
        <strain evidence="2 3">DB1</strain>
    </source>
</reference>
<evidence type="ECO:0000313" key="2">
    <source>
        <dbReference type="EMBL" id="MBT8768433.1"/>
    </source>
</evidence>
<dbReference type="RefSeq" id="WP_215378766.1">
    <property type="nucleotide sequence ID" value="NZ_JAGTIS010000012.1"/>
</dbReference>
<proteinExistence type="predicted"/>